<evidence type="ECO:0000256" key="1">
    <source>
        <dbReference type="SAM" id="SignalP"/>
    </source>
</evidence>
<comment type="caution">
    <text evidence="2">The sequence shown here is derived from an EMBL/GenBank/DDBJ whole genome shotgun (WGS) entry which is preliminary data.</text>
</comment>
<dbReference type="EMBL" id="LWMH01000001">
    <property type="protein sequence ID" value="KZS44943.1"/>
    <property type="molecule type" value="Genomic_DNA"/>
</dbReference>
<accession>A0A163GFI4</accession>
<dbReference type="OrthoDB" id="9870213at2"/>
<sequence>MKKSILISLGIVAALGASTSIYAYTAEQPLVTNVNESSISESTPSDLEGVVNESDFTENQRPEPVTVNIDIENASTDNIHIPLDLADRTMSQANISTASNNSIEKLVLANETDWGTNVEKQVIYALKSGSEVTFFQVDRDPRVSIDYFKNLSIYDSSEVSVIDINGFQAVTTDEGPRKTVHIVTNDHVFTVGTVYEDVTLDYLIELAKEIKE</sequence>
<dbReference type="RefSeq" id="WP_063477447.1">
    <property type="nucleotide sequence ID" value="NZ_LWMH01000001.1"/>
</dbReference>
<dbReference type="AlphaFoldDB" id="A0A163GFI4"/>
<dbReference type="Proteomes" id="UP000076796">
    <property type="component" value="Unassembled WGS sequence"/>
</dbReference>
<protein>
    <recommendedName>
        <fullName evidence="4">DUF4367 domain-containing protein</fullName>
    </recommendedName>
</protein>
<evidence type="ECO:0008006" key="4">
    <source>
        <dbReference type="Google" id="ProtNLM"/>
    </source>
</evidence>
<gene>
    <name evidence="2" type="ORF">AWU65_02860</name>
</gene>
<name>A0A163GFI4_9BACL</name>
<evidence type="ECO:0000313" key="2">
    <source>
        <dbReference type="EMBL" id="KZS44943.1"/>
    </source>
</evidence>
<organism evidence="2 3">
    <name type="scientific">Paenibacillus glucanolyticus</name>
    <dbReference type="NCBI Taxonomy" id="59843"/>
    <lineage>
        <taxon>Bacteria</taxon>
        <taxon>Bacillati</taxon>
        <taxon>Bacillota</taxon>
        <taxon>Bacilli</taxon>
        <taxon>Bacillales</taxon>
        <taxon>Paenibacillaceae</taxon>
        <taxon>Paenibacillus</taxon>
    </lineage>
</organism>
<reference evidence="2" key="1">
    <citation type="journal article" date="2016" name="Genome Announc.">
        <title>Draft genomes of two strains of Paenibacillus glucanolyticus with capability to degrade lignocellulose.</title>
        <authorList>
            <person name="Mathews S.L."/>
            <person name="Pawlak J."/>
            <person name="Grunden A.M."/>
        </authorList>
    </citation>
    <scope>NUCLEOTIDE SEQUENCE [LARGE SCALE GENOMIC DNA]</scope>
    <source>
        <strain evidence="2">SLM1</strain>
    </source>
</reference>
<feature type="chain" id="PRO_5007843003" description="DUF4367 domain-containing protein" evidence="1">
    <location>
        <begin position="24"/>
        <end position="212"/>
    </location>
</feature>
<proteinExistence type="predicted"/>
<evidence type="ECO:0000313" key="3">
    <source>
        <dbReference type="Proteomes" id="UP000076796"/>
    </source>
</evidence>
<feature type="signal peptide" evidence="1">
    <location>
        <begin position="1"/>
        <end position="23"/>
    </location>
</feature>
<keyword evidence="1" id="KW-0732">Signal</keyword>
<keyword evidence="3" id="KW-1185">Reference proteome</keyword>